<dbReference type="AlphaFoldDB" id="G2QK59"/>
<dbReference type="STRING" id="573729.G2QK59"/>
<feature type="compositionally biased region" description="Basic residues" evidence="10">
    <location>
        <begin position="77"/>
        <end position="92"/>
    </location>
</feature>
<dbReference type="InterPro" id="IPR022751">
    <property type="entry name" value="Alpha_mannosyltransferase"/>
</dbReference>
<proteinExistence type="inferred from homology"/>
<feature type="region of interest" description="Disordered" evidence="10">
    <location>
        <begin position="464"/>
        <end position="570"/>
    </location>
</feature>
<dbReference type="SUPFAM" id="SSF53448">
    <property type="entry name" value="Nucleotide-diphospho-sugar transferases"/>
    <property type="match status" value="1"/>
</dbReference>
<keyword evidence="6" id="KW-0735">Signal-anchor</keyword>
<sequence>MLMMRAPSSQGSLAFLRHLALRILFLRGSKAKFAVAGLLLVLLVSASLAYRFFCLEDDFYAPTRIFGRHPYANYNHHHHQHRHQQHHQHHQHHNNDDEDDDDNGDGRHDDVGGWWAEFFGRLESTRVTAGPVRVGEPGPSINWAPGINATRPDLIELSEDDVARFRASHAGFVDQLAEFASHLPYEADTTGIVTTTGVATFGQAVSLVLMARRAGSRLPIQIFLDSSSPWVDRLCAETMPRFDARCVSLEDTWGGVRGPVPELVRFQWKVVSIVGSSFQNVLFLDADCLPVRSPDAIFDRRSEPFASAGLVTWPDFWVTNTSPLFYRIAGDLDVPPVTARTSPESGMMAYDKARHADTLLLAAYYNYNGPDHYYPIFSQRGAGEGDRESFLQAALVLQALRKKGAYRPPTAWMRPGVGVRKGYYDVKELPFVHGRSAKQAWRGMFMMQQDPMADYRAFTAVLEGEEEEEARRRKNGTATGTDGRQQELSPDSGTGTGSGSAVMTVIREKKVEGKKKKKEKKKKNGEEEEEEELDEDAFLTDTTALDRFGDLTPALERQKEKGGGGSERRRREHVMFFHHNGVNPDFTRVLDPESGLVETDEEGRYVRLWGDPGWIADCLGRDAEKLLWEDTMAVYCQPGLVARFERLRRVCAHMRDIHQQLYV</sequence>
<comment type="subcellular location">
    <subcellularLocation>
        <location evidence="1">Golgi apparatus membrane</location>
        <topology evidence="1">Single-pass type II membrane protein</topology>
    </subcellularLocation>
</comment>
<keyword evidence="7" id="KW-1133">Transmembrane helix</keyword>
<evidence type="ECO:0000313" key="11">
    <source>
        <dbReference type="EMBL" id="AEO59965.1"/>
    </source>
</evidence>
<accession>G2QK59</accession>
<dbReference type="GO" id="GO:0000139">
    <property type="term" value="C:Golgi membrane"/>
    <property type="evidence" value="ECO:0007669"/>
    <property type="project" value="UniProtKB-SubCell"/>
</dbReference>
<evidence type="ECO:0000256" key="10">
    <source>
        <dbReference type="SAM" id="MobiDB-lite"/>
    </source>
</evidence>
<dbReference type="GO" id="GO:0046354">
    <property type="term" value="P:mannan biosynthetic process"/>
    <property type="evidence" value="ECO:0007669"/>
    <property type="project" value="TreeGrafter"/>
</dbReference>
<reference evidence="11 12" key="1">
    <citation type="journal article" date="2011" name="Nat. Biotechnol.">
        <title>Comparative genomic analysis of the thermophilic biomass-degrading fungi Myceliophthora thermophila and Thielavia terrestris.</title>
        <authorList>
            <person name="Berka R.M."/>
            <person name="Grigoriev I.V."/>
            <person name="Otillar R."/>
            <person name="Salamov A."/>
            <person name="Grimwood J."/>
            <person name="Reid I."/>
            <person name="Ishmael N."/>
            <person name="John T."/>
            <person name="Darmond C."/>
            <person name="Moisan M.-C."/>
            <person name="Henrissat B."/>
            <person name="Coutinho P.M."/>
            <person name="Lombard V."/>
            <person name="Natvig D.O."/>
            <person name="Lindquist E."/>
            <person name="Schmutz J."/>
            <person name="Lucas S."/>
            <person name="Harris P."/>
            <person name="Powlowski J."/>
            <person name="Bellemare A."/>
            <person name="Taylor D."/>
            <person name="Butler G."/>
            <person name="de Vries R.P."/>
            <person name="Allijn I.E."/>
            <person name="van den Brink J."/>
            <person name="Ushinsky S."/>
            <person name="Storms R."/>
            <person name="Powell A.J."/>
            <person name="Paulsen I.T."/>
            <person name="Elbourne L.D.H."/>
            <person name="Baker S.E."/>
            <person name="Magnuson J."/>
            <person name="LaBoissiere S."/>
            <person name="Clutterbuck A.J."/>
            <person name="Martinez D."/>
            <person name="Wogulis M."/>
            <person name="de Leon A.L."/>
            <person name="Rey M.W."/>
            <person name="Tsang A."/>
        </authorList>
    </citation>
    <scope>NUCLEOTIDE SEQUENCE [LARGE SCALE GENOMIC DNA]</scope>
    <source>
        <strain evidence="12">ATCC 42464 / BCRC 31852 / DSM 1799</strain>
    </source>
</reference>
<feature type="compositionally biased region" description="Basic and acidic residues" evidence="10">
    <location>
        <begin position="556"/>
        <end position="570"/>
    </location>
</feature>
<feature type="compositionally biased region" description="Basic residues" evidence="10">
    <location>
        <begin position="512"/>
        <end position="523"/>
    </location>
</feature>
<dbReference type="GeneID" id="11510970"/>
<feature type="region of interest" description="Disordered" evidence="10">
    <location>
        <begin position="77"/>
        <end position="106"/>
    </location>
</feature>
<dbReference type="PANTHER" id="PTHR31646">
    <property type="entry name" value="ALPHA-1,2-MANNOSYLTRANSFERASE MNN2"/>
    <property type="match status" value="1"/>
</dbReference>
<keyword evidence="12" id="KW-1185">Reference proteome</keyword>
<evidence type="ECO:0000256" key="3">
    <source>
        <dbReference type="ARBA" id="ARBA00009105"/>
    </source>
</evidence>
<dbReference type="OMA" id="SKNMVTW"/>
<evidence type="ECO:0000256" key="1">
    <source>
        <dbReference type="ARBA" id="ARBA00004323"/>
    </source>
</evidence>
<evidence type="ECO:0000256" key="6">
    <source>
        <dbReference type="ARBA" id="ARBA00022968"/>
    </source>
</evidence>
<name>G2QK59_THET4</name>
<evidence type="ECO:0000256" key="9">
    <source>
        <dbReference type="ARBA" id="ARBA00023136"/>
    </source>
</evidence>
<evidence type="ECO:0000256" key="7">
    <source>
        <dbReference type="ARBA" id="ARBA00022989"/>
    </source>
</evidence>
<feature type="compositionally biased region" description="Acidic residues" evidence="10">
    <location>
        <begin position="526"/>
        <end position="538"/>
    </location>
</feature>
<dbReference type="PANTHER" id="PTHR31646:SF1">
    <property type="entry name" value="ALPHA-1,2-MANNOSYLTRANSFERASE MNN2"/>
    <property type="match status" value="1"/>
</dbReference>
<comment type="pathway">
    <text evidence="2">Protein modification; protein glycosylation.</text>
</comment>
<dbReference type="EMBL" id="CP003006">
    <property type="protein sequence ID" value="AEO59965.1"/>
    <property type="molecule type" value="Genomic_DNA"/>
</dbReference>
<evidence type="ECO:0000256" key="2">
    <source>
        <dbReference type="ARBA" id="ARBA00004922"/>
    </source>
</evidence>
<dbReference type="InParanoid" id="G2QK59"/>
<keyword evidence="9" id="KW-0472">Membrane</keyword>
<evidence type="ECO:0000256" key="4">
    <source>
        <dbReference type="ARBA" id="ARBA00022679"/>
    </source>
</evidence>
<dbReference type="KEGG" id="mtm:MYCTH_2308692"/>
<evidence type="ECO:0000256" key="5">
    <source>
        <dbReference type="ARBA" id="ARBA00022692"/>
    </source>
</evidence>
<keyword evidence="8" id="KW-0333">Golgi apparatus</keyword>
<dbReference type="RefSeq" id="XP_003665210.1">
    <property type="nucleotide sequence ID" value="XM_003665162.1"/>
</dbReference>
<evidence type="ECO:0000313" key="12">
    <source>
        <dbReference type="Proteomes" id="UP000007322"/>
    </source>
</evidence>
<protein>
    <submittedName>
        <fullName evidence="11">Glycosyltransferase family 71 protein</fullName>
    </submittedName>
</protein>
<dbReference type="Pfam" id="PF11051">
    <property type="entry name" value="Mannosyl_trans3"/>
    <property type="match status" value="2"/>
</dbReference>
<keyword evidence="5" id="KW-0812">Transmembrane</keyword>
<organism evidence="11 12">
    <name type="scientific">Thermothelomyces thermophilus (strain ATCC 42464 / BCRC 31852 / DSM 1799)</name>
    <name type="common">Sporotrichum thermophile</name>
    <dbReference type="NCBI Taxonomy" id="573729"/>
    <lineage>
        <taxon>Eukaryota</taxon>
        <taxon>Fungi</taxon>
        <taxon>Dikarya</taxon>
        <taxon>Ascomycota</taxon>
        <taxon>Pezizomycotina</taxon>
        <taxon>Sordariomycetes</taxon>
        <taxon>Sordariomycetidae</taxon>
        <taxon>Sordariales</taxon>
        <taxon>Chaetomiaceae</taxon>
        <taxon>Thermothelomyces</taxon>
    </lineage>
</organism>
<dbReference type="HOGENOM" id="CLU_013298_0_0_1"/>
<dbReference type="eggNOG" id="ENOG502QQ16">
    <property type="taxonomic scope" value="Eukaryota"/>
</dbReference>
<dbReference type="Proteomes" id="UP000007322">
    <property type="component" value="Chromosome 5"/>
</dbReference>
<dbReference type="GO" id="GO:0000026">
    <property type="term" value="F:alpha-1,2-mannosyltransferase activity"/>
    <property type="evidence" value="ECO:0007669"/>
    <property type="project" value="TreeGrafter"/>
</dbReference>
<comment type="similarity">
    <text evidence="3">Belongs to the MNN1/MNT family.</text>
</comment>
<dbReference type="OrthoDB" id="4484309at2759"/>
<evidence type="ECO:0000256" key="8">
    <source>
        <dbReference type="ARBA" id="ARBA00023034"/>
    </source>
</evidence>
<keyword evidence="4 11" id="KW-0808">Transferase</keyword>
<feature type="compositionally biased region" description="Polar residues" evidence="10">
    <location>
        <begin position="476"/>
        <end position="491"/>
    </location>
</feature>
<gene>
    <name evidence="11" type="ORF">MYCTH_2308692</name>
</gene>
<dbReference type="VEuPathDB" id="FungiDB:MYCTH_2308692"/>
<dbReference type="InterPro" id="IPR029044">
    <property type="entry name" value="Nucleotide-diphossugar_trans"/>
</dbReference>